<dbReference type="Proteomes" id="UP000828048">
    <property type="component" value="Chromosome 9"/>
</dbReference>
<evidence type="ECO:0000313" key="2">
    <source>
        <dbReference type="Proteomes" id="UP000828048"/>
    </source>
</evidence>
<proteinExistence type="predicted"/>
<keyword evidence="2" id="KW-1185">Reference proteome</keyword>
<dbReference type="EMBL" id="CM037159">
    <property type="protein sequence ID" value="KAH7865214.1"/>
    <property type="molecule type" value="Genomic_DNA"/>
</dbReference>
<comment type="caution">
    <text evidence="1">The sequence shown here is derived from an EMBL/GenBank/DDBJ whole genome shotgun (WGS) entry which is preliminary data.</text>
</comment>
<protein>
    <submittedName>
        <fullName evidence="1">Uncharacterized protein</fullName>
    </submittedName>
</protein>
<organism evidence="1 2">
    <name type="scientific">Vaccinium darrowii</name>
    <dbReference type="NCBI Taxonomy" id="229202"/>
    <lineage>
        <taxon>Eukaryota</taxon>
        <taxon>Viridiplantae</taxon>
        <taxon>Streptophyta</taxon>
        <taxon>Embryophyta</taxon>
        <taxon>Tracheophyta</taxon>
        <taxon>Spermatophyta</taxon>
        <taxon>Magnoliopsida</taxon>
        <taxon>eudicotyledons</taxon>
        <taxon>Gunneridae</taxon>
        <taxon>Pentapetalae</taxon>
        <taxon>asterids</taxon>
        <taxon>Ericales</taxon>
        <taxon>Ericaceae</taxon>
        <taxon>Vaccinioideae</taxon>
        <taxon>Vaccinieae</taxon>
        <taxon>Vaccinium</taxon>
    </lineage>
</organism>
<reference evidence="1 2" key="1">
    <citation type="journal article" date="2021" name="Hortic Res">
        <title>High-quality reference genome and annotation aids understanding of berry development for evergreen blueberry (Vaccinium darrowii).</title>
        <authorList>
            <person name="Yu J."/>
            <person name="Hulse-Kemp A.M."/>
            <person name="Babiker E."/>
            <person name="Staton M."/>
        </authorList>
    </citation>
    <scope>NUCLEOTIDE SEQUENCE [LARGE SCALE GENOMIC DNA]</scope>
    <source>
        <strain evidence="2">cv. NJ 8807/NJ 8810</strain>
        <tissue evidence="1">Young leaf</tissue>
    </source>
</reference>
<gene>
    <name evidence="1" type="ORF">Vadar_003769</name>
</gene>
<evidence type="ECO:0000313" key="1">
    <source>
        <dbReference type="EMBL" id="KAH7865214.1"/>
    </source>
</evidence>
<name>A0ACB7ZI72_9ERIC</name>
<sequence length="478" mass="51826">MGTKEALVVCSNKSLGIGITMWDTESGDHLLHIPTCASSPHGLITCLGNQRLVASQIHRRGSVAGGVIFIWPLNKPQAPIRSYPIEAIGPLACTKDGIYLVGGAPSGNAYVWEVSSGRLLRTWRAHHKSLTCLSFSVDDSFLISGSKDGMTVVWPTIGLLDETDCWNLPSLFNFAVEHSASITGLLTTSGCTSSIFVSSSLDGTCKVWDLVSGKLLQTRAFPQPITAIVLDPAENMLFSGSADGRIFMSIFDVGLVEDSSVVLEDEQMVLKGHNGSVTALVFCGAGLISASEDCTACLWDVVNCVVLRIFNHLRGPITNLVVIPQSSLLPRMNHLRPSNHVRVSVLDKYPKPVDSSKGVLTYLTSHSAEEDHRIASKFQSTDLLKQQILDLETGGTPAATQMMAETSIESRAWATRMTQHVMQMNKHLQSRLLDLMQCRLLQDPPNASSATVRKRKKTIVEGLSLQGEEQSQAESQGS</sequence>
<accession>A0ACB7ZI72</accession>